<feature type="transmembrane region" description="Helical" evidence="6">
    <location>
        <begin position="135"/>
        <end position="152"/>
    </location>
</feature>
<sequence length="584" mass="63076">MDHPKANIRPSTEISPATIPNPEEQDLDEPQAKPEILTATKEVPTPQERDGVGSKATTPKKTLSFKLAFVGLAASLFVFQVDATCLGIALPTIAGELKGSSLESFWANLAYTLCGLVTQPVWASISNAFGRKPPLYVSTGLFLIGSIVFAIAQNMNTIIAARVLQGLGGGGIDLLVMVILADMTTLEERPKYLGLMAIPSAIGNIMGPVVGALFSTYATWRWIGWINLPLLGIGIPLVFFFLKLRPVPLDTTLASNLKRLDWIGMALVIIAITIFVVPLSWAGSLFPWASWQTLLPLFLGVVVFVIFVFYEAKPAAPIIPYRIFHSKTGNLTLVGGFIHGIIMVSLLQYLPLLYQAAELESAISSALSLLPTVIISVVVAAVSMLMVPLFGGYVWLLRLSWVVLTLGTGLLALLDVGTSSSMRYGLPILWGQGVALLRLNILPMQASVKNVDDTSLAMGQFLAIRLFGGLVGLTISSAIFNNVFSASISDATIQLTGALAPLNDASNAVNFIDELRSLDVSSTILEPVLRVYLKCFQAIFYTMTGILDLEIITPFSLRNWLIATLHLPLLRSVVSNICYNLTLD</sequence>
<dbReference type="PROSITE" id="PS50850">
    <property type="entry name" value="MFS"/>
    <property type="match status" value="1"/>
</dbReference>
<evidence type="ECO:0000313" key="9">
    <source>
        <dbReference type="Proteomes" id="UP001227192"/>
    </source>
</evidence>
<evidence type="ECO:0000313" key="8">
    <source>
        <dbReference type="EMBL" id="KAJ9480596.1"/>
    </source>
</evidence>
<keyword evidence="2 6" id="KW-0812">Transmembrane</keyword>
<feature type="transmembrane region" description="Helical" evidence="6">
    <location>
        <begin position="399"/>
        <end position="418"/>
    </location>
</feature>
<dbReference type="InterPro" id="IPR036259">
    <property type="entry name" value="MFS_trans_sf"/>
</dbReference>
<evidence type="ECO:0000256" key="4">
    <source>
        <dbReference type="ARBA" id="ARBA00023136"/>
    </source>
</evidence>
<evidence type="ECO:0000256" key="3">
    <source>
        <dbReference type="ARBA" id="ARBA00022989"/>
    </source>
</evidence>
<feature type="region of interest" description="Disordered" evidence="5">
    <location>
        <begin position="1"/>
        <end position="57"/>
    </location>
</feature>
<reference evidence="8" key="1">
    <citation type="submission" date="2015-06" db="EMBL/GenBank/DDBJ databases">
        <authorList>
            <person name="Nguyen H."/>
        </authorList>
    </citation>
    <scope>NUCLEOTIDE SEQUENCE</scope>
    <source>
        <strain evidence="8">DAOM 180753</strain>
    </source>
</reference>
<dbReference type="GO" id="GO:0022857">
    <property type="term" value="F:transmembrane transporter activity"/>
    <property type="evidence" value="ECO:0007669"/>
    <property type="project" value="InterPro"/>
</dbReference>
<keyword evidence="9" id="KW-1185">Reference proteome</keyword>
<feature type="transmembrane region" description="Helical" evidence="6">
    <location>
        <begin position="158"/>
        <end position="180"/>
    </location>
</feature>
<feature type="transmembrane region" description="Helical" evidence="6">
    <location>
        <begin position="192"/>
        <end position="216"/>
    </location>
</feature>
<evidence type="ECO:0000256" key="5">
    <source>
        <dbReference type="SAM" id="MobiDB-lite"/>
    </source>
</evidence>
<feature type="transmembrane region" description="Helical" evidence="6">
    <location>
        <begin position="67"/>
        <end position="93"/>
    </location>
</feature>
<name>A0AAI9X1M0_PENTH</name>
<comment type="subcellular location">
    <subcellularLocation>
        <location evidence="1">Membrane</location>
        <topology evidence="1">Multi-pass membrane protein</topology>
    </subcellularLocation>
</comment>
<dbReference type="SUPFAM" id="SSF103473">
    <property type="entry name" value="MFS general substrate transporter"/>
    <property type="match status" value="1"/>
</dbReference>
<feature type="transmembrane region" description="Helical" evidence="6">
    <location>
        <begin position="462"/>
        <end position="480"/>
    </location>
</feature>
<dbReference type="InterPro" id="IPR020846">
    <property type="entry name" value="MFS_dom"/>
</dbReference>
<evidence type="ECO:0000256" key="1">
    <source>
        <dbReference type="ARBA" id="ARBA00004141"/>
    </source>
</evidence>
<dbReference type="PANTHER" id="PTHR23501:SF156">
    <property type="entry name" value="TRANSPORTER, PUTATIVE-RELATED"/>
    <property type="match status" value="1"/>
</dbReference>
<dbReference type="PRINTS" id="PR01036">
    <property type="entry name" value="TCRTETB"/>
</dbReference>
<dbReference type="Proteomes" id="UP001227192">
    <property type="component" value="Unassembled WGS sequence"/>
</dbReference>
<organism evidence="8 9">
    <name type="scientific">Penicillium thymicola</name>
    <dbReference type="NCBI Taxonomy" id="293382"/>
    <lineage>
        <taxon>Eukaryota</taxon>
        <taxon>Fungi</taxon>
        <taxon>Dikarya</taxon>
        <taxon>Ascomycota</taxon>
        <taxon>Pezizomycotina</taxon>
        <taxon>Eurotiomycetes</taxon>
        <taxon>Eurotiomycetidae</taxon>
        <taxon>Eurotiales</taxon>
        <taxon>Aspergillaceae</taxon>
        <taxon>Penicillium</taxon>
    </lineage>
</organism>
<evidence type="ECO:0000256" key="6">
    <source>
        <dbReference type="SAM" id="Phobius"/>
    </source>
</evidence>
<feature type="transmembrane region" description="Helical" evidence="6">
    <location>
        <begin position="105"/>
        <end position="123"/>
    </location>
</feature>
<dbReference type="Pfam" id="PF07690">
    <property type="entry name" value="MFS_1"/>
    <property type="match status" value="1"/>
</dbReference>
<accession>A0AAI9X1M0</accession>
<proteinExistence type="predicted"/>
<dbReference type="PANTHER" id="PTHR23501">
    <property type="entry name" value="MAJOR FACILITATOR SUPERFAMILY"/>
    <property type="match status" value="1"/>
</dbReference>
<protein>
    <recommendedName>
        <fullName evidence="7">Major facilitator superfamily (MFS) profile domain-containing protein</fullName>
    </recommendedName>
</protein>
<feature type="transmembrane region" description="Helical" evidence="6">
    <location>
        <begin position="288"/>
        <end position="310"/>
    </location>
</feature>
<evidence type="ECO:0000259" key="7">
    <source>
        <dbReference type="PROSITE" id="PS50850"/>
    </source>
</evidence>
<reference evidence="8" key="2">
    <citation type="journal article" date="2016" name="Fungal Biol.">
        <title>Ochratoxin A production by Penicillium thymicola.</title>
        <authorList>
            <person name="Nguyen H.D.T."/>
            <person name="McMullin D.R."/>
            <person name="Ponomareva E."/>
            <person name="Riley R."/>
            <person name="Pomraning K.R."/>
            <person name="Baker S.E."/>
            <person name="Seifert K.A."/>
        </authorList>
    </citation>
    <scope>NUCLEOTIDE SEQUENCE</scope>
    <source>
        <strain evidence="8">DAOM 180753</strain>
    </source>
</reference>
<feature type="transmembrane region" description="Helical" evidence="6">
    <location>
        <begin position="262"/>
        <end position="282"/>
    </location>
</feature>
<feature type="transmembrane region" description="Helical" evidence="6">
    <location>
        <begin position="331"/>
        <end position="350"/>
    </location>
</feature>
<dbReference type="AlphaFoldDB" id="A0AAI9X1M0"/>
<comment type="caution">
    <text evidence="8">The sequence shown here is derived from an EMBL/GenBank/DDBJ whole genome shotgun (WGS) entry which is preliminary data.</text>
</comment>
<dbReference type="Gene3D" id="1.20.1250.20">
    <property type="entry name" value="MFS general substrate transporter like domains"/>
    <property type="match status" value="1"/>
</dbReference>
<feature type="transmembrane region" description="Helical" evidence="6">
    <location>
        <begin position="222"/>
        <end position="242"/>
    </location>
</feature>
<gene>
    <name evidence="8" type="ORF">VN97_g12955</name>
</gene>
<dbReference type="EMBL" id="LACB01001262">
    <property type="protein sequence ID" value="KAJ9480596.1"/>
    <property type="molecule type" value="Genomic_DNA"/>
</dbReference>
<dbReference type="GO" id="GO:0005886">
    <property type="term" value="C:plasma membrane"/>
    <property type="evidence" value="ECO:0007669"/>
    <property type="project" value="TreeGrafter"/>
</dbReference>
<feature type="transmembrane region" description="Helical" evidence="6">
    <location>
        <begin position="362"/>
        <end position="387"/>
    </location>
</feature>
<dbReference type="InterPro" id="IPR011701">
    <property type="entry name" value="MFS"/>
</dbReference>
<keyword evidence="3 6" id="KW-1133">Transmembrane helix</keyword>
<keyword evidence="4 6" id="KW-0472">Membrane</keyword>
<feature type="domain" description="Major facilitator superfamily (MFS) profile" evidence="7">
    <location>
        <begin position="68"/>
        <end position="562"/>
    </location>
</feature>
<evidence type="ECO:0000256" key="2">
    <source>
        <dbReference type="ARBA" id="ARBA00022692"/>
    </source>
</evidence>